<evidence type="ECO:0000256" key="1">
    <source>
        <dbReference type="SAM" id="MobiDB-lite"/>
    </source>
</evidence>
<dbReference type="SMART" id="SM00052">
    <property type="entry name" value="EAL"/>
    <property type="match status" value="1"/>
</dbReference>
<dbReference type="CDD" id="cd01948">
    <property type="entry name" value="EAL"/>
    <property type="match status" value="1"/>
</dbReference>
<feature type="transmembrane region" description="Helical" evidence="2">
    <location>
        <begin position="195"/>
        <end position="217"/>
    </location>
</feature>
<dbReference type="InterPro" id="IPR029787">
    <property type="entry name" value="Nucleotide_cyclase"/>
</dbReference>
<name>A0ABP6TCD7_9ACTN</name>
<dbReference type="SUPFAM" id="SSF55073">
    <property type="entry name" value="Nucleotide cyclase"/>
    <property type="match status" value="1"/>
</dbReference>
<feature type="domain" description="GGDEF" evidence="4">
    <location>
        <begin position="446"/>
        <end position="578"/>
    </location>
</feature>
<dbReference type="InterPro" id="IPR001633">
    <property type="entry name" value="EAL_dom"/>
</dbReference>
<dbReference type="InterPro" id="IPR043128">
    <property type="entry name" value="Rev_trsase/Diguanyl_cyclase"/>
</dbReference>
<dbReference type="PANTHER" id="PTHR33121">
    <property type="entry name" value="CYCLIC DI-GMP PHOSPHODIESTERASE PDEF"/>
    <property type="match status" value="1"/>
</dbReference>
<dbReference type="PANTHER" id="PTHR33121:SF70">
    <property type="entry name" value="SIGNALING PROTEIN YKOW"/>
    <property type="match status" value="1"/>
</dbReference>
<keyword evidence="2" id="KW-0812">Transmembrane</keyword>
<evidence type="ECO:0000313" key="5">
    <source>
        <dbReference type="EMBL" id="GAA3397320.1"/>
    </source>
</evidence>
<feature type="transmembrane region" description="Helical" evidence="2">
    <location>
        <begin position="52"/>
        <end position="69"/>
    </location>
</feature>
<feature type="transmembrane region" description="Helical" evidence="2">
    <location>
        <begin position="158"/>
        <end position="183"/>
    </location>
</feature>
<organism evidence="5 6">
    <name type="scientific">Cryptosporangium minutisporangium</name>
    <dbReference type="NCBI Taxonomy" id="113569"/>
    <lineage>
        <taxon>Bacteria</taxon>
        <taxon>Bacillati</taxon>
        <taxon>Actinomycetota</taxon>
        <taxon>Actinomycetes</taxon>
        <taxon>Cryptosporangiales</taxon>
        <taxon>Cryptosporangiaceae</taxon>
        <taxon>Cryptosporangium</taxon>
    </lineage>
</organism>
<comment type="caution">
    <text evidence="5">The sequence shown here is derived from an EMBL/GenBank/DDBJ whole genome shotgun (WGS) entry which is preliminary data.</text>
</comment>
<dbReference type="Gene3D" id="3.30.450.40">
    <property type="match status" value="1"/>
</dbReference>
<gene>
    <name evidence="5" type="ORF">GCM10020369_77140</name>
</gene>
<dbReference type="InterPro" id="IPR035919">
    <property type="entry name" value="EAL_sf"/>
</dbReference>
<dbReference type="Pfam" id="PF13185">
    <property type="entry name" value="GAF_2"/>
    <property type="match status" value="1"/>
</dbReference>
<keyword evidence="6" id="KW-1185">Reference proteome</keyword>
<accession>A0ABP6TCD7</accession>
<dbReference type="EMBL" id="BAAAYN010000064">
    <property type="protein sequence ID" value="GAA3397320.1"/>
    <property type="molecule type" value="Genomic_DNA"/>
</dbReference>
<dbReference type="NCBIfam" id="TIGR00254">
    <property type="entry name" value="GGDEF"/>
    <property type="match status" value="1"/>
</dbReference>
<feature type="transmembrane region" description="Helical" evidence="2">
    <location>
        <begin position="90"/>
        <end position="114"/>
    </location>
</feature>
<dbReference type="InterPro" id="IPR029016">
    <property type="entry name" value="GAF-like_dom_sf"/>
</dbReference>
<feature type="region of interest" description="Disordered" evidence="1">
    <location>
        <begin position="839"/>
        <end position="878"/>
    </location>
</feature>
<evidence type="ECO:0000313" key="6">
    <source>
        <dbReference type="Proteomes" id="UP001501676"/>
    </source>
</evidence>
<evidence type="ECO:0000259" key="3">
    <source>
        <dbReference type="PROSITE" id="PS50883"/>
    </source>
</evidence>
<dbReference type="PROSITE" id="PS50887">
    <property type="entry name" value="GGDEF"/>
    <property type="match status" value="1"/>
</dbReference>
<reference evidence="6" key="1">
    <citation type="journal article" date="2019" name="Int. J. Syst. Evol. Microbiol.">
        <title>The Global Catalogue of Microorganisms (GCM) 10K type strain sequencing project: providing services to taxonomists for standard genome sequencing and annotation.</title>
        <authorList>
            <consortium name="The Broad Institute Genomics Platform"/>
            <consortium name="The Broad Institute Genome Sequencing Center for Infectious Disease"/>
            <person name="Wu L."/>
            <person name="Ma J."/>
        </authorList>
    </citation>
    <scope>NUCLEOTIDE SEQUENCE [LARGE SCALE GENOMIC DNA]</scope>
    <source>
        <strain evidence="6">JCM 9458</strain>
    </source>
</reference>
<protein>
    <submittedName>
        <fullName evidence="5">EAL domain-containing protein</fullName>
    </submittedName>
</protein>
<proteinExistence type="predicted"/>
<feature type="transmembrane region" description="Helical" evidence="2">
    <location>
        <begin position="27"/>
        <end position="46"/>
    </location>
</feature>
<keyword evidence="2" id="KW-0472">Membrane</keyword>
<feature type="transmembrane region" description="Helical" evidence="2">
    <location>
        <begin position="222"/>
        <end position="241"/>
    </location>
</feature>
<dbReference type="Proteomes" id="UP001501676">
    <property type="component" value="Unassembled WGS sequence"/>
</dbReference>
<feature type="transmembrane region" description="Helical" evidence="2">
    <location>
        <begin position="126"/>
        <end position="146"/>
    </location>
</feature>
<dbReference type="Gene3D" id="3.30.70.270">
    <property type="match status" value="1"/>
</dbReference>
<dbReference type="SMART" id="SM00267">
    <property type="entry name" value="GGDEF"/>
    <property type="match status" value="1"/>
</dbReference>
<feature type="domain" description="EAL" evidence="3">
    <location>
        <begin position="586"/>
        <end position="839"/>
    </location>
</feature>
<dbReference type="SMART" id="SM00065">
    <property type="entry name" value="GAF"/>
    <property type="match status" value="1"/>
</dbReference>
<dbReference type="InterPro" id="IPR000160">
    <property type="entry name" value="GGDEF_dom"/>
</dbReference>
<evidence type="ECO:0000259" key="4">
    <source>
        <dbReference type="PROSITE" id="PS50887"/>
    </source>
</evidence>
<dbReference type="CDD" id="cd01949">
    <property type="entry name" value="GGDEF"/>
    <property type="match status" value="1"/>
</dbReference>
<dbReference type="SUPFAM" id="SSF55781">
    <property type="entry name" value="GAF domain-like"/>
    <property type="match status" value="1"/>
</dbReference>
<dbReference type="PROSITE" id="PS50883">
    <property type="entry name" value="EAL"/>
    <property type="match status" value="1"/>
</dbReference>
<sequence>MGGLDTAGEVRVAGVMRRRIAGVPTRLWPLVLVTAAVGIAGTQAAITVAGTGLAPAWLIPVFIGLFLVGEATQLHVQLRRETHSFSISEIPLVLGLYWLSPLALVISRLTAVIVVNAVRRTTPHKFVTNTTVAAAETGVAVAVFAYMSPLDTTKPMLWVSVLLAVGLADLVSFAGILAAITLYEGRPAPVAVTRLVIASISVGVLNTTVGLVVLIVLKVNMLALVLLLVLAVVLVAGYRAYAQFLAQHKSLGELYAFTRAVSTARQENSLADTMLTRVRELLSAESATLWMPALGRHPETALVARVDQAGLIDEQLGEDPIRRRVLDTGVTVHLGPRGANADLRLRRALRGREVKDLIVVPLRSGTAVVGCLEVADRLHDLATFGAADVRLLETLAAHAAVAVENSRLVERLRYDAYHDTTTGLPNRRRLVEAVEAAIAVDPVPDEVVALLEFDIDALRGVNETLGHKAGDRLLAEVGRRLREHAPDGALVARLGGDEFAVLLRASGVDCVVALATQLRRVAIEPFPLENFTIEVGAAVGVVLFPDHADDSESLLRRVDAATDAAKAVPRGVAVYSGAMESRSVHRLGLVPELRRAIEQDELTVHYQPKVALATRELIGVECLVRWNHPEQGLLMPGEFVPVAEHTGLIGPLTRWVLTNALAECRRWQDLGRPLGVSVNLSARTLQDPDFPDELDQLLAEAGVPPELLTLEIIEGGALTDAERPLATLRRLAERGVRLSLDDFGVGTSAFSYLRTIPVHEIKIDRSFVLGMNTDEADLGIVRSIVGLGRHLGLSVVAEGVESERALAHLEEMGCDIAQGFLFARPLPPDRLESWVAARTEATGEPSGAAGATGVDGAEGADGTPDEATRRLRVVGQHG</sequence>
<dbReference type="SUPFAM" id="SSF141868">
    <property type="entry name" value="EAL domain-like"/>
    <property type="match status" value="1"/>
</dbReference>
<dbReference type="Pfam" id="PF00990">
    <property type="entry name" value="GGDEF"/>
    <property type="match status" value="1"/>
</dbReference>
<dbReference type="InterPro" id="IPR003018">
    <property type="entry name" value="GAF"/>
</dbReference>
<keyword evidence="2" id="KW-1133">Transmembrane helix</keyword>
<evidence type="ECO:0000256" key="2">
    <source>
        <dbReference type="SAM" id="Phobius"/>
    </source>
</evidence>
<dbReference type="Pfam" id="PF00563">
    <property type="entry name" value="EAL"/>
    <property type="match status" value="1"/>
</dbReference>
<dbReference type="InterPro" id="IPR050706">
    <property type="entry name" value="Cyclic-di-GMP_PDE-like"/>
</dbReference>
<dbReference type="Gene3D" id="3.20.20.450">
    <property type="entry name" value="EAL domain"/>
    <property type="match status" value="1"/>
</dbReference>